<keyword evidence="1" id="KW-1133">Transmembrane helix</keyword>
<evidence type="ECO:0000313" key="2">
    <source>
        <dbReference type="EMBL" id="KAG5572734.1"/>
    </source>
</evidence>
<evidence type="ECO:0000313" key="3">
    <source>
        <dbReference type="Proteomes" id="UP000824120"/>
    </source>
</evidence>
<comment type="caution">
    <text evidence="2">The sequence shown here is derived from an EMBL/GenBank/DDBJ whole genome shotgun (WGS) entry which is preliminary data.</text>
</comment>
<sequence>MEYKMFDIHMARHFIFALVYWLLRPLSWDIWWLCFFVRSFLINELIELSGNTITLTFILGIHKFYCYISETRNMDNLNKHSHDK</sequence>
<organism evidence="2 3">
    <name type="scientific">Solanum commersonii</name>
    <name type="common">Commerson's wild potato</name>
    <name type="synonym">Commerson's nightshade</name>
    <dbReference type="NCBI Taxonomy" id="4109"/>
    <lineage>
        <taxon>Eukaryota</taxon>
        <taxon>Viridiplantae</taxon>
        <taxon>Streptophyta</taxon>
        <taxon>Embryophyta</taxon>
        <taxon>Tracheophyta</taxon>
        <taxon>Spermatophyta</taxon>
        <taxon>Magnoliopsida</taxon>
        <taxon>eudicotyledons</taxon>
        <taxon>Gunneridae</taxon>
        <taxon>Pentapetalae</taxon>
        <taxon>asterids</taxon>
        <taxon>lamiids</taxon>
        <taxon>Solanales</taxon>
        <taxon>Solanaceae</taxon>
        <taxon>Solanoideae</taxon>
        <taxon>Solaneae</taxon>
        <taxon>Solanum</taxon>
    </lineage>
</organism>
<dbReference type="Proteomes" id="UP000824120">
    <property type="component" value="Chromosome 12"/>
</dbReference>
<proteinExistence type="predicted"/>
<dbReference type="EMBL" id="JACXVP010000012">
    <property type="protein sequence ID" value="KAG5572734.1"/>
    <property type="molecule type" value="Genomic_DNA"/>
</dbReference>
<keyword evidence="3" id="KW-1185">Reference proteome</keyword>
<evidence type="ECO:0000256" key="1">
    <source>
        <dbReference type="SAM" id="Phobius"/>
    </source>
</evidence>
<reference evidence="2 3" key="1">
    <citation type="submission" date="2020-09" db="EMBL/GenBank/DDBJ databases">
        <title>De no assembly of potato wild relative species, Solanum commersonii.</title>
        <authorList>
            <person name="Cho K."/>
        </authorList>
    </citation>
    <scope>NUCLEOTIDE SEQUENCE [LARGE SCALE GENOMIC DNA]</scope>
    <source>
        <strain evidence="2">LZ3.2</strain>
        <tissue evidence="2">Leaf</tissue>
    </source>
</reference>
<feature type="transmembrane region" description="Helical" evidence="1">
    <location>
        <begin position="21"/>
        <end position="42"/>
    </location>
</feature>
<protein>
    <submittedName>
        <fullName evidence="2">Uncharacterized protein</fullName>
    </submittedName>
</protein>
<feature type="transmembrane region" description="Helical" evidence="1">
    <location>
        <begin position="48"/>
        <end position="68"/>
    </location>
</feature>
<name>A0A9J5WCU7_SOLCO</name>
<keyword evidence="1" id="KW-0472">Membrane</keyword>
<accession>A0A9J5WCU7</accession>
<dbReference type="AlphaFoldDB" id="A0A9J5WCU7"/>
<keyword evidence="1" id="KW-0812">Transmembrane</keyword>
<gene>
    <name evidence="2" type="ORF">H5410_062500</name>
</gene>